<dbReference type="AlphaFoldDB" id="H1HNW9"/>
<protein>
    <submittedName>
        <fullName evidence="1">Uncharacterized protein</fullName>
    </submittedName>
</protein>
<name>H1HNW9_9BACT</name>
<keyword evidence="2" id="KW-1185">Reference proteome</keyword>
<comment type="caution">
    <text evidence="1">The sequence shown here is derived from an EMBL/GenBank/DDBJ whole genome shotgun (WGS) entry which is preliminary data.</text>
</comment>
<dbReference type="EMBL" id="AGEK01000032">
    <property type="protein sequence ID" value="EHO68609.1"/>
    <property type="molecule type" value="Genomic_DNA"/>
</dbReference>
<dbReference type="Proteomes" id="UP000003167">
    <property type="component" value="Unassembled WGS sequence"/>
</dbReference>
<organism evidence="1 2">
    <name type="scientific">Segatella maculosa OT 289</name>
    <dbReference type="NCBI Taxonomy" id="999422"/>
    <lineage>
        <taxon>Bacteria</taxon>
        <taxon>Pseudomonadati</taxon>
        <taxon>Bacteroidota</taxon>
        <taxon>Bacteroidia</taxon>
        <taxon>Bacteroidales</taxon>
        <taxon>Prevotellaceae</taxon>
        <taxon>Segatella</taxon>
    </lineage>
</organism>
<gene>
    <name evidence="1" type="ORF">HMPREF9944_01863</name>
</gene>
<reference evidence="1 2" key="1">
    <citation type="submission" date="2011-12" db="EMBL/GenBank/DDBJ databases">
        <title>The Genome Sequence of Prevotella maculosa OT 289.</title>
        <authorList>
            <consortium name="The Broad Institute Genome Sequencing Platform"/>
            <person name="Earl A."/>
            <person name="Ward D."/>
            <person name="Feldgarden M."/>
            <person name="Gevers D."/>
            <person name="Izard J."/>
            <person name="Blanton J.M."/>
            <person name="Mathney J."/>
            <person name="Tanner A.C."/>
            <person name="Dewhirst F.E."/>
            <person name="Young S.K."/>
            <person name="Zeng Q."/>
            <person name="Gargeya S."/>
            <person name="Fitzgerald M."/>
            <person name="Haas B."/>
            <person name="Abouelleil A."/>
            <person name="Alvarado L."/>
            <person name="Arachchi H.M."/>
            <person name="Berlin A."/>
            <person name="Chapman S.B."/>
            <person name="Gearin G."/>
            <person name="Goldberg J."/>
            <person name="Griggs A."/>
            <person name="Gujja S."/>
            <person name="Hansen M."/>
            <person name="Heiman D."/>
            <person name="Howarth C."/>
            <person name="Larimer J."/>
            <person name="Lui A."/>
            <person name="MacDonald P.J.P."/>
            <person name="McCowen C."/>
            <person name="Montmayeur A."/>
            <person name="Murphy C."/>
            <person name="Neiman D."/>
            <person name="Pearson M."/>
            <person name="Priest M."/>
            <person name="Roberts A."/>
            <person name="Saif S."/>
            <person name="Shea T."/>
            <person name="Sisk P."/>
            <person name="Stolte C."/>
            <person name="Sykes S."/>
            <person name="Wortman J."/>
            <person name="Nusbaum C."/>
            <person name="Birren B."/>
        </authorList>
    </citation>
    <scope>NUCLEOTIDE SEQUENCE [LARGE SCALE GENOMIC DNA]</scope>
    <source>
        <strain evidence="1 2">OT 289</strain>
    </source>
</reference>
<accession>H1HNW9</accession>
<dbReference type="HOGENOM" id="CLU_2635110_0_0_10"/>
<sequence>MKTFTSHLIICVFFYFFKKLFLPDRLITQREFPTTFVAFFIFIACRRRSFGIYSLYLHRCFKVQDSETVIHHNIINE</sequence>
<evidence type="ECO:0000313" key="2">
    <source>
        <dbReference type="Proteomes" id="UP000003167"/>
    </source>
</evidence>
<evidence type="ECO:0000313" key="1">
    <source>
        <dbReference type="EMBL" id="EHO68609.1"/>
    </source>
</evidence>
<proteinExistence type="predicted"/>
<dbReference type="STRING" id="999422.HMPREF9944_01863"/>